<dbReference type="PANTHER" id="PTHR46494">
    <property type="entry name" value="CORA FAMILY METAL ION TRANSPORTER (EUROFUNG)"/>
    <property type="match status" value="1"/>
</dbReference>
<gene>
    <name evidence="3" type="ORF">KQI86_11200</name>
</gene>
<feature type="transmembrane region" description="Helical" evidence="2">
    <location>
        <begin position="253"/>
        <end position="273"/>
    </location>
</feature>
<dbReference type="RefSeq" id="WP_216439422.1">
    <property type="nucleotide sequence ID" value="NZ_JAHLQF010000002.1"/>
</dbReference>
<keyword evidence="2" id="KW-0812">Transmembrane</keyword>
<comment type="caution">
    <text evidence="3">The sequence shown here is derived from an EMBL/GenBank/DDBJ whole genome shotgun (WGS) entry which is preliminary data.</text>
</comment>
<evidence type="ECO:0000256" key="1">
    <source>
        <dbReference type="ARBA" id="ARBA00004651"/>
    </source>
</evidence>
<dbReference type="InterPro" id="IPR002523">
    <property type="entry name" value="MgTranspt_CorA/ZnTranspt_ZntB"/>
</dbReference>
<organism evidence="3 4">
    <name type="scientific">Clostridium mobile</name>
    <dbReference type="NCBI Taxonomy" id="2841512"/>
    <lineage>
        <taxon>Bacteria</taxon>
        <taxon>Bacillati</taxon>
        <taxon>Bacillota</taxon>
        <taxon>Clostridia</taxon>
        <taxon>Eubacteriales</taxon>
        <taxon>Clostridiaceae</taxon>
        <taxon>Clostridium</taxon>
    </lineage>
</organism>
<comment type="subcellular location">
    <subcellularLocation>
        <location evidence="1">Cell membrane</location>
        <topology evidence="1">Multi-pass membrane protein</topology>
    </subcellularLocation>
</comment>
<protein>
    <submittedName>
        <fullName evidence="3">Magnesium transporter CorA family protein</fullName>
    </submittedName>
</protein>
<name>A0ABS6EID7_9CLOT</name>
<reference evidence="3 4" key="1">
    <citation type="submission" date="2021-06" db="EMBL/GenBank/DDBJ databases">
        <authorList>
            <person name="Sun Q."/>
            <person name="Li D."/>
        </authorList>
    </citation>
    <scope>NUCLEOTIDE SEQUENCE [LARGE SCALE GENOMIC DNA]</scope>
    <source>
        <strain evidence="3 4">MSJ-11</strain>
    </source>
</reference>
<dbReference type="EMBL" id="JAHLQF010000002">
    <property type="protein sequence ID" value="MBU5484902.1"/>
    <property type="molecule type" value="Genomic_DNA"/>
</dbReference>
<dbReference type="CDD" id="cd12822">
    <property type="entry name" value="TmCorA-like"/>
    <property type="match status" value="1"/>
</dbReference>
<proteinExistence type="predicted"/>
<evidence type="ECO:0000313" key="3">
    <source>
        <dbReference type="EMBL" id="MBU5484902.1"/>
    </source>
</evidence>
<sequence>MKILDIDNNFNLVEMHEITDERKYWIWCYVDELEDIKTIFSIRKDNVEDCKEFNKSTKIEYYEEYIFVVFNILEYYDEGVHSRELYIFLNNNFIITAFKEDLDLLNNLLTDISSYKNCSMLKENPSTTIIFYYIIDRIIVKNYNVISIIEEEGDKIELRILKNPKHELLVQLIHLRRQLYKLRKYLNPLRYIGDTLQNDNSIIEKKYIKHFQGLNNKIDKLMLSLESLYGDIALVREAYEAEIANKTNDLMKIFTIIATIFLPLNLITSIYGMNVKKIPFSEHEYGYYLVVIFMVLTSVLLIRFFKNKNWF</sequence>
<evidence type="ECO:0000256" key="2">
    <source>
        <dbReference type="SAM" id="Phobius"/>
    </source>
</evidence>
<accession>A0ABS6EID7</accession>
<evidence type="ECO:0000313" key="4">
    <source>
        <dbReference type="Proteomes" id="UP000726170"/>
    </source>
</evidence>
<dbReference type="Proteomes" id="UP000726170">
    <property type="component" value="Unassembled WGS sequence"/>
</dbReference>
<dbReference type="PANTHER" id="PTHR46494:SF1">
    <property type="entry name" value="CORA FAMILY METAL ION TRANSPORTER (EUROFUNG)"/>
    <property type="match status" value="1"/>
</dbReference>
<keyword evidence="2" id="KW-0472">Membrane</keyword>
<dbReference type="Pfam" id="PF01544">
    <property type="entry name" value="CorA"/>
    <property type="match status" value="1"/>
</dbReference>
<keyword evidence="2" id="KW-1133">Transmembrane helix</keyword>
<feature type="transmembrane region" description="Helical" evidence="2">
    <location>
        <begin position="285"/>
        <end position="305"/>
    </location>
</feature>
<keyword evidence="4" id="KW-1185">Reference proteome</keyword>